<comment type="caution">
    <text evidence="1">The sequence shown here is derived from an EMBL/GenBank/DDBJ whole genome shotgun (WGS) entry which is preliminary data.</text>
</comment>
<dbReference type="Proteomes" id="UP001219934">
    <property type="component" value="Unassembled WGS sequence"/>
</dbReference>
<keyword evidence="2" id="KW-1185">Reference proteome</keyword>
<dbReference type="EMBL" id="JAPTMU010000001">
    <property type="protein sequence ID" value="KAJ4949383.1"/>
    <property type="molecule type" value="Genomic_DNA"/>
</dbReference>
<sequence>MWAQRWIAQWSEQVADMQCLLPMNFDHFQILRAIGKGSFGKVRQENRPYGPYLSISQDLRQTDDPLNDFGCHGNVTVMTLTSLESRPAPDLF</sequence>
<dbReference type="Gene3D" id="3.30.200.20">
    <property type="entry name" value="Phosphorylase Kinase, domain 1"/>
    <property type="match status" value="1"/>
</dbReference>
<gene>
    <name evidence="1" type="ORF">JOQ06_020898</name>
</gene>
<dbReference type="AlphaFoldDB" id="A0AAD6FWM6"/>
<proteinExistence type="predicted"/>
<evidence type="ECO:0000313" key="1">
    <source>
        <dbReference type="EMBL" id="KAJ4949383.1"/>
    </source>
</evidence>
<reference evidence="1" key="1">
    <citation type="submission" date="2022-11" db="EMBL/GenBank/DDBJ databases">
        <title>Chromosome-level genome of Pogonophryne albipinna.</title>
        <authorList>
            <person name="Jo E."/>
        </authorList>
    </citation>
    <scope>NUCLEOTIDE SEQUENCE</scope>
    <source>
        <strain evidence="1">SGF0006</strain>
        <tissue evidence="1">Muscle</tissue>
    </source>
</reference>
<evidence type="ECO:0000313" key="2">
    <source>
        <dbReference type="Proteomes" id="UP001219934"/>
    </source>
</evidence>
<name>A0AAD6FWM6_9TELE</name>
<organism evidence="1 2">
    <name type="scientific">Pogonophryne albipinna</name>
    <dbReference type="NCBI Taxonomy" id="1090488"/>
    <lineage>
        <taxon>Eukaryota</taxon>
        <taxon>Metazoa</taxon>
        <taxon>Chordata</taxon>
        <taxon>Craniata</taxon>
        <taxon>Vertebrata</taxon>
        <taxon>Euteleostomi</taxon>
        <taxon>Actinopterygii</taxon>
        <taxon>Neopterygii</taxon>
        <taxon>Teleostei</taxon>
        <taxon>Neoteleostei</taxon>
        <taxon>Acanthomorphata</taxon>
        <taxon>Eupercaria</taxon>
        <taxon>Perciformes</taxon>
        <taxon>Notothenioidei</taxon>
        <taxon>Pogonophryne</taxon>
    </lineage>
</organism>
<protein>
    <submittedName>
        <fullName evidence="1">Uncharacterized protein</fullName>
    </submittedName>
</protein>
<feature type="non-terminal residue" evidence="1">
    <location>
        <position position="1"/>
    </location>
</feature>
<accession>A0AAD6FWM6</accession>